<dbReference type="PANTHER" id="PTHR30036:SF1">
    <property type="entry name" value="D-XYLOSE-BINDING PERIPLASMIC PROTEIN"/>
    <property type="match status" value="1"/>
</dbReference>
<comment type="subcellular location">
    <subcellularLocation>
        <location evidence="1">Cell envelope</location>
    </subcellularLocation>
</comment>
<dbReference type="GO" id="GO:0030246">
    <property type="term" value="F:carbohydrate binding"/>
    <property type="evidence" value="ECO:0007669"/>
    <property type="project" value="TreeGrafter"/>
</dbReference>
<evidence type="ECO:0000259" key="4">
    <source>
        <dbReference type="Pfam" id="PF13407"/>
    </source>
</evidence>
<evidence type="ECO:0000313" key="6">
    <source>
        <dbReference type="Proteomes" id="UP000514720"/>
    </source>
</evidence>
<dbReference type="PANTHER" id="PTHR30036">
    <property type="entry name" value="D-XYLOSE-BINDING PERIPLASMIC PROTEIN"/>
    <property type="match status" value="1"/>
</dbReference>
<keyword evidence="2 3" id="KW-0732">Signal</keyword>
<reference evidence="5 6" key="1">
    <citation type="submission" date="2020-02" db="EMBL/GenBank/DDBJ databases">
        <authorList>
            <person name="Zheng R.K."/>
            <person name="Sun C.M."/>
        </authorList>
    </citation>
    <scope>NUCLEOTIDE SEQUENCE [LARGE SCALE GENOMIC DNA]</scope>
    <source>
        <strain evidence="6">zrk13</strain>
    </source>
</reference>
<accession>A0A7L7KT49</accession>
<dbReference type="EMBL" id="CP048914">
    <property type="protein sequence ID" value="QMS85785.1"/>
    <property type="molecule type" value="Genomic_DNA"/>
</dbReference>
<dbReference type="KEGG" id="xcl:G4Z02_08515"/>
<dbReference type="InterPro" id="IPR025997">
    <property type="entry name" value="SBP_2_dom"/>
</dbReference>
<dbReference type="RefSeq" id="WP_258877593.1">
    <property type="nucleotide sequence ID" value="NZ_CP048914.1"/>
</dbReference>
<organism evidence="5 6">
    <name type="scientific">Candidatus Xianfuyuplasma coldseepsis</name>
    <dbReference type="NCBI Taxonomy" id="2782163"/>
    <lineage>
        <taxon>Bacteria</taxon>
        <taxon>Bacillati</taxon>
        <taxon>Mycoplasmatota</taxon>
        <taxon>Mollicutes</taxon>
        <taxon>Candidatus Izemoplasmatales</taxon>
        <taxon>Candidatus Izemoplasmataceae</taxon>
        <taxon>Candidatus Xianfuyuplasma</taxon>
    </lineage>
</organism>
<dbReference type="SUPFAM" id="SSF53822">
    <property type="entry name" value="Periplasmic binding protein-like I"/>
    <property type="match status" value="1"/>
</dbReference>
<dbReference type="InterPro" id="IPR050555">
    <property type="entry name" value="Bact_Solute-Bind_Prot2"/>
</dbReference>
<sequence length="361" mass="38940">MRKLALLITAFVVVFALSACGGTTDDGVTSIGISMPTTSSTRWISDGYTMKDLFEEEGYNVYLEYGQDDITTQVAQVENMITKGVDVLVIAAIDNSVWGTVLENAHEAGIIVIAYDRLILNTEYVDYYATFDNFGVGTLMGQGIVDALELDNNTDTFNLELFAGSPDDSNSAYFFNGAMSILDSYVNAGRLVIQSGQDNFTQVTTLRWDGTVAQSRMEDIITAAYSDGEVVDAVLAPYDGLSIGIISALRSNGYGLGAEDTPMAYVTGQDAEQASVQAIIDGYQGSTVFKDTRELAAVAVNMATAALAGEEVEINDTETYDNGVKVVPSYLLIPIFVDASNWEEALIDSGYWSLDDFDLGE</sequence>
<dbReference type="GO" id="GO:0030288">
    <property type="term" value="C:outer membrane-bounded periplasmic space"/>
    <property type="evidence" value="ECO:0007669"/>
    <property type="project" value="TreeGrafter"/>
</dbReference>
<keyword evidence="6" id="KW-1185">Reference proteome</keyword>
<dbReference type="Gene3D" id="3.40.50.2300">
    <property type="match status" value="2"/>
</dbReference>
<dbReference type="Pfam" id="PF13407">
    <property type="entry name" value="Peripla_BP_4"/>
    <property type="match status" value="1"/>
</dbReference>
<dbReference type="AlphaFoldDB" id="A0A7L7KT49"/>
<evidence type="ECO:0000256" key="1">
    <source>
        <dbReference type="ARBA" id="ARBA00004196"/>
    </source>
</evidence>
<proteinExistence type="predicted"/>
<name>A0A7L7KT49_9MOLU</name>
<feature type="chain" id="PRO_5029908319" evidence="3">
    <location>
        <begin position="22"/>
        <end position="361"/>
    </location>
</feature>
<feature type="signal peptide" evidence="3">
    <location>
        <begin position="1"/>
        <end position="21"/>
    </location>
</feature>
<feature type="domain" description="Periplasmic binding protein" evidence="4">
    <location>
        <begin position="31"/>
        <end position="311"/>
    </location>
</feature>
<dbReference type="PROSITE" id="PS51257">
    <property type="entry name" value="PROKAR_LIPOPROTEIN"/>
    <property type="match status" value="1"/>
</dbReference>
<dbReference type="NCBIfam" id="NF040907">
    <property type="entry name" value="ChvE"/>
    <property type="match status" value="1"/>
</dbReference>
<dbReference type="Proteomes" id="UP000514720">
    <property type="component" value="Chromosome"/>
</dbReference>
<protein>
    <submittedName>
        <fullName evidence="5">Sugar ABC transporter substrate-binding protein</fullName>
    </submittedName>
</protein>
<evidence type="ECO:0000256" key="3">
    <source>
        <dbReference type="SAM" id="SignalP"/>
    </source>
</evidence>
<dbReference type="CDD" id="cd19994">
    <property type="entry name" value="PBP1_ChvE"/>
    <property type="match status" value="1"/>
</dbReference>
<evidence type="ECO:0000313" key="5">
    <source>
        <dbReference type="EMBL" id="QMS85785.1"/>
    </source>
</evidence>
<dbReference type="InterPro" id="IPR028082">
    <property type="entry name" value="Peripla_BP_I"/>
</dbReference>
<gene>
    <name evidence="5" type="ORF">G4Z02_08515</name>
</gene>
<dbReference type="InterPro" id="IPR049784">
    <property type="entry name" value="ChvE-like"/>
</dbReference>
<evidence type="ECO:0000256" key="2">
    <source>
        <dbReference type="ARBA" id="ARBA00022729"/>
    </source>
</evidence>